<evidence type="ECO:0000313" key="1">
    <source>
        <dbReference type="EMBL" id="URE29539.1"/>
    </source>
</evidence>
<dbReference type="EMBL" id="CP097510">
    <property type="protein sequence ID" value="URE29539.1"/>
    <property type="molecule type" value="Genomic_DNA"/>
</dbReference>
<protein>
    <submittedName>
        <fullName evidence="1">Uncharacterized protein</fullName>
    </submittedName>
</protein>
<evidence type="ECO:0000313" key="2">
    <source>
        <dbReference type="Proteomes" id="UP001055439"/>
    </source>
</evidence>
<accession>A0A9E7KWB0</accession>
<name>A0A9E7KWB0_9LILI</name>
<gene>
    <name evidence="1" type="ORF">MUK42_06651</name>
</gene>
<keyword evidence="2" id="KW-1185">Reference proteome</keyword>
<dbReference type="AlphaFoldDB" id="A0A9E7KWB0"/>
<dbReference type="Proteomes" id="UP001055439">
    <property type="component" value="Chromosome 8"/>
</dbReference>
<organism evidence="1 2">
    <name type="scientific">Musa troglodytarum</name>
    <name type="common">fe'i banana</name>
    <dbReference type="NCBI Taxonomy" id="320322"/>
    <lineage>
        <taxon>Eukaryota</taxon>
        <taxon>Viridiplantae</taxon>
        <taxon>Streptophyta</taxon>
        <taxon>Embryophyta</taxon>
        <taxon>Tracheophyta</taxon>
        <taxon>Spermatophyta</taxon>
        <taxon>Magnoliopsida</taxon>
        <taxon>Liliopsida</taxon>
        <taxon>Zingiberales</taxon>
        <taxon>Musaceae</taxon>
        <taxon>Musa</taxon>
    </lineage>
</organism>
<proteinExistence type="predicted"/>
<sequence length="248" mass="27271">MAVWIQAAASFRWTPETRRASSMVGSPPAGSVGEVTATLTRESATMPARVRVPKSAKNCSTACWGLSPSAEDRNSAYMLLKTGVELSLSFNSMFSSQLFLRTFDPDLKDGTKFPIKFPADDFLPAVVAFKTEAALPNNPSLEGEGFSGTLTFACCLTSDWSFSDMGDGKQSDGDEGTDLRFNDLDLTWWTSFFSTSLLVNCFDREELDRLSDDFFFSTTTTLEPSSNFPDLFFSFVDSRSSFALPLEP</sequence>
<reference evidence="1" key="1">
    <citation type="submission" date="2022-05" db="EMBL/GenBank/DDBJ databases">
        <title>The Musa troglodytarum L. genome provides insights into the mechanism of non-climacteric behaviour and enrichment of carotenoids.</title>
        <authorList>
            <person name="Wang J."/>
        </authorList>
    </citation>
    <scope>NUCLEOTIDE SEQUENCE</scope>
    <source>
        <tissue evidence="1">Leaf</tissue>
    </source>
</reference>
<dbReference type="OrthoDB" id="730489at2759"/>